<name>A0A3R7SPS5_PENVA</name>
<keyword evidence="3" id="KW-1185">Reference proteome</keyword>
<gene>
    <name evidence="2" type="ORF">C7M84_011764</name>
</gene>
<feature type="compositionally biased region" description="Pro residues" evidence="1">
    <location>
        <begin position="358"/>
        <end position="388"/>
    </location>
</feature>
<proteinExistence type="predicted"/>
<comment type="caution">
    <text evidence="2">The sequence shown here is derived from an EMBL/GenBank/DDBJ whole genome shotgun (WGS) entry which is preliminary data.</text>
</comment>
<evidence type="ECO:0000256" key="1">
    <source>
        <dbReference type="SAM" id="MobiDB-lite"/>
    </source>
</evidence>
<feature type="region of interest" description="Disordered" evidence="1">
    <location>
        <begin position="332"/>
        <end position="409"/>
    </location>
</feature>
<dbReference type="EMBL" id="QCYY01002487">
    <property type="protein sequence ID" value="ROT69968.1"/>
    <property type="molecule type" value="Genomic_DNA"/>
</dbReference>
<feature type="compositionally biased region" description="Pro residues" evidence="1">
    <location>
        <begin position="186"/>
        <end position="200"/>
    </location>
</feature>
<evidence type="ECO:0000313" key="2">
    <source>
        <dbReference type="EMBL" id="ROT69968.1"/>
    </source>
</evidence>
<evidence type="ECO:0000313" key="3">
    <source>
        <dbReference type="Proteomes" id="UP000283509"/>
    </source>
</evidence>
<feature type="region of interest" description="Disordered" evidence="1">
    <location>
        <begin position="173"/>
        <end position="213"/>
    </location>
</feature>
<reference evidence="2 3" key="2">
    <citation type="submission" date="2019-01" db="EMBL/GenBank/DDBJ databases">
        <title>The decoding of complex shrimp genome reveals the adaptation for benthos swimmer, frequently molting mechanism and breeding impact on genome.</title>
        <authorList>
            <person name="Sun Y."/>
            <person name="Gao Y."/>
            <person name="Yu Y."/>
        </authorList>
    </citation>
    <scope>NUCLEOTIDE SEQUENCE [LARGE SCALE GENOMIC DNA]</scope>
    <source>
        <tissue evidence="2">Muscle</tissue>
    </source>
</reference>
<reference evidence="2 3" key="1">
    <citation type="submission" date="2018-04" db="EMBL/GenBank/DDBJ databases">
        <authorList>
            <person name="Zhang X."/>
            <person name="Yuan J."/>
            <person name="Li F."/>
            <person name="Xiang J."/>
        </authorList>
    </citation>
    <scope>NUCLEOTIDE SEQUENCE [LARGE SCALE GENOMIC DNA]</scope>
    <source>
        <tissue evidence="2">Muscle</tissue>
    </source>
</reference>
<sequence length="450" mass="49422">MVEPYTCPPNAADTRADNRHIINQLPKPLATEQRAAAATPSVHIPTPAGSGFSSSFTYEPHSSLFFLSSLLSFLYLTLPSRYTPLFISRSPPFLPLSPNNSSISQSLLSSSLSYIQSPLHLSPHQLNPTPFLSLPYTPILLTPFSAPHLLHSNPPQFPLSSRSFPLSSSLLLPSQTSPPHSSSLPHPAPPSTSPSLPPLPHNSRKARFSTARGAKSKHTDYVLQTTFISGPRWARNNMPYCLRCLSAFLAFSNFLNASLTPTYPPPTLLLPLPPPYRSLTSYPPTLLPLPSLTPYLSYPLPLYPYLHLLPLTSLPTTYTPYFSLPSLPPPPTNHYPLTHSHPQNTAIHRQPPTLKTPKPTPPITHPPPHLPPHQNPPTFPLPLPPSSLPHPLSHGTADKRQPKWSPKSLRSIGKMDVAFPQKIQSEESIHSEILLSDLASTNSVPRKGKK</sequence>
<accession>A0A3R7SPS5</accession>
<dbReference type="AlphaFoldDB" id="A0A3R7SPS5"/>
<feature type="compositionally biased region" description="Low complexity" evidence="1">
    <location>
        <begin position="173"/>
        <end position="185"/>
    </location>
</feature>
<dbReference type="PRINTS" id="PR01217">
    <property type="entry name" value="PRICHEXTENSN"/>
</dbReference>
<protein>
    <submittedName>
        <fullName evidence="2">Uncharacterized protein</fullName>
    </submittedName>
</protein>
<dbReference type="Proteomes" id="UP000283509">
    <property type="component" value="Unassembled WGS sequence"/>
</dbReference>
<organism evidence="2 3">
    <name type="scientific">Penaeus vannamei</name>
    <name type="common">Whiteleg shrimp</name>
    <name type="synonym">Litopenaeus vannamei</name>
    <dbReference type="NCBI Taxonomy" id="6689"/>
    <lineage>
        <taxon>Eukaryota</taxon>
        <taxon>Metazoa</taxon>
        <taxon>Ecdysozoa</taxon>
        <taxon>Arthropoda</taxon>
        <taxon>Crustacea</taxon>
        <taxon>Multicrustacea</taxon>
        <taxon>Malacostraca</taxon>
        <taxon>Eumalacostraca</taxon>
        <taxon>Eucarida</taxon>
        <taxon>Decapoda</taxon>
        <taxon>Dendrobranchiata</taxon>
        <taxon>Penaeoidea</taxon>
        <taxon>Penaeidae</taxon>
        <taxon>Penaeus</taxon>
    </lineage>
</organism>